<dbReference type="EMBL" id="MT682390">
    <property type="protein sequence ID" value="QOC54409.1"/>
    <property type="molecule type" value="Genomic_DNA"/>
</dbReference>
<protein>
    <submittedName>
        <fullName evidence="1">Uncharacterized protein</fullName>
    </submittedName>
</protein>
<evidence type="ECO:0000313" key="2">
    <source>
        <dbReference type="Proteomes" id="UP000663020"/>
    </source>
</evidence>
<proteinExistence type="predicted"/>
<dbReference type="Proteomes" id="UP000663020">
    <property type="component" value="Segment"/>
</dbReference>
<name>A0A866D1T3_9CAUD</name>
<evidence type="ECO:0000313" key="1">
    <source>
        <dbReference type="EMBL" id="QOC54409.1"/>
    </source>
</evidence>
<gene>
    <name evidence="1" type="ORF">Atoyac15_45</name>
</gene>
<reference evidence="1 2" key="1">
    <citation type="journal article" date="2020" name="bioRxiv">
        <title>Dynamics of infection in a novel group of promiscuous phages and hosts of multiple bacterial genera retrieved from river communities.</title>
        <authorList>
            <person name="Cazares D."/>
            <person name="Cazares A."/>
            <person name="Figueroa W."/>
            <person name="Guarneros G."/>
            <person name="Edwards R.A."/>
            <person name="Vinuesa P."/>
        </authorList>
    </citation>
    <scope>NUCLEOTIDE SEQUENCE [LARGE SCALE GENOMIC DNA]</scope>
</reference>
<organism evidence="1 2">
    <name type="scientific">Aeromonas phage Atoyac15</name>
    <dbReference type="NCBI Taxonomy" id="2767551"/>
    <lineage>
        <taxon>Viruses</taxon>
        <taxon>Duplodnaviria</taxon>
        <taxon>Heunggongvirae</taxon>
        <taxon>Uroviricota</taxon>
        <taxon>Caudoviricetes</taxon>
        <taxon>Autographivirales</taxon>
        <taxon>Autonotataviridae</taxon>
        <taxon>Melnykvirinae</taxon>
        <taxon>Atoyacvirus</taxon>
        <taxon>Atoyacvirus atoyac15</taxon>
    </lineage>
</organism>
<keyword evidence="2" id="KW-1185">Reference proteome</keyword>
<accession>A0A866D1T3</accession>
<sequence length="46" mass="5356">MAVGWVAMTKPVDWCIKKLEEAAADYNIGAVRDYLELLKMWRGREQ</sequence>